<dbReference type="PANTHER" id="PTHR11596">
    <property type="entry name" value="ALKALINE PHOSPHATASE"/>
    <property type="match status" value="1"/>
</dbReference>
<dbReference type="GO" id="GO:0004035">
    <property type="term" value="F:alkaline phosphatase activity"/>
    <property type="evidence" value="ECO:0007669"/>
    <property type="project" value="TreeGrafter"/>
</dbReference>
<dbReference type="InterPro" id="IPR001952">
    <property type="entry name" value="Alkaline_phosphatase"/>
</dbReference>
<dbReference type="AlphaFoldDB" id="A0A7S7SPG6"/>
<comment type="similarity">
    <text evidence="4">Belongs to the alkaline phosphatase family.</text>
</comment>
<dbReference type="CDD" id="cd16012">
    <property type="entry name" value="ALP"/>
    <property type="match status" value="1"/>
</dbReference>
<feature type="binding site" evidence="3">
    <location>
        <position position="280"/>
    </location>
    <ligand>
        <name>Mg(2+)</name>
        <dbReference type="ChEBI" id="CHEBI:18420"/>
    </ligand>
</feature>
<keyword evidence="3" id="KW-0479">Metal-binding</keyword>
<dbReference type="SMART" id="SM00098">
    <property type="entry name" value="alkPPc"/>
    <property type="match status" value="1"/>
</dbReference>
<keyword evidence="1" id="KW-0597">Phosphoprotein</keyword>
<sequence length="518" mass="56062">MMLGTGNPARIGRRGFFGRAGALAALGGSLEALHSAQLKPGARPRNIIWMVADGMSPSVLPLADHFSQLIRGKGLLWQALLDRPEAQRGLMDMASLDSLVTDSSSASSSWGSGSRIFNGWVNVLPDGTELTPIAEIARDKRKRVGLVTTATVTHATPAGFTASVKHRDDEHLIAEQYLDRADVILGGGRRFFDPNARADKRDMVAAFRKAGYGYAATRDELTALRSARLLGLFSASHLPYSIDRRADKAAEELVPTLSEMTSAALTALSPASNGFLLQVEGARVDHAAHANDAAAMLWDMLAFDEAVEIVLRFTEKHPETLVVVTSDHGNSNPGLVGMGYEYKESTLCFERLSRINSSFYAISPRLGGAAEYSMKTPAATAPAGPAPTPERVQELARYHFGFELAPDEIEILRKSGSGTKKLSMNRQLDTMSGLMGQVVGNHTGIGWTGSTHTSDYTLLTALGPGAERFSGFVRNTEVFPHLTALMDAQFKNPSMDADKARQFKDSAGLFRRRRPDWA</sequence>
<proteinExistence type="inferred from homology"/>
<dbReference type="Gene3D" id="1.10.60.40">
    <property type="match status" value="1"/>
</dbReference>
<evidence type="ECO:0000313" key="6">
    <source>
        <dbReference type="Proteomes" id="UP000593892"/>
    </source>
</evidence>
<feature type="binding site" evidence="3">
    <location>
        <position position="328"/>
    </location>
    <ligand>
        <name>Zn(2+)</name>
        <dbReference type="ChEBI" id="CHEBI:29105"/>
        <label>2</label>
    </ligand>
</feature>
<dbReference type="PANTHER" id="PTHR11596:SF5">
    <property type="entry name" value="ALKALINE PHOSPHATASE"/>
    <property type="match status" value="1"/>
</dbReference>
<feature type="binding site" evidence="3">
    <location>
        <position position="53"/>
    </location>
    <ligand>
        <name>Zn(2+)</name>
        <dbReference type="ChEBI" id="CHEBI:29105"/>
        <label>2</label>
    </ligand>
</feature>
<keyword evidence="6" id="KW-1185">Reference proteome</keyword>
<evidence type="ECO:0000256" key="4">
    <source>
        <dbReference type="RuleBase" id="RU003946"/>
    </source>
</evidence>
<feature type="binding site" evidence="3">
    <location>
        <position position="154"/>
    </location>
    <ligand>
        <name>Mg(2+)</name>
        <dbReference type="ChEBI" id="CHEBI:18420"/>
    </ligand>
</feature>
<gene>
    <name evidence="5" type="ORF">IRI77_17105</name>
</gene>
<organism evidence="5 6">
    <name type="scientific">Paludibaculum fermentans</name>
    <dbReference type="NCBI Taxonomy" id="1473598"/>
    <lineage>
        <taxon>Bacteria</taxon>
        <taxon>Pseudomonadati</taxon>
        <taxon>Acidobacteriota</taxon>
        <taxon>Terriglobia</taxon>
        <taxon>Bryobacterales</taxon>
        <taxon>Bryobacteraceae</taxon>
        <taxon>Paludibaculum</taxon>
    </lineage>
</organism>
<keyword evidence="3" id="KW-0460">Magnesium</keyword>
<feature type="binding site" evidence="3">
    <location>
        <position position="285"/>
    </location>
    <ligand>
        <name>Zn(2+)</name>
        <dbReference type="ChEBI" id="CHEBI:29105"/>
        <label>2</label>
    </ligand>
</feature>
<name>A0A7S7SPG6_PALFE</name>
<dbReference type="PRINTS" id="PR00113">
    <property type="entry name" value="ALKPHPHTASE"/>
</dbReference>
<feature type="binding site" evidence="3">
    <location>
        <position position="53"/>
    </location>
    <ligand>
        <name>Mg(2+)</name>
        <dbReference type="ChEBI" id="CHEBI:18420"/>
    </ligand>
</feature>
<feature type="binding site" evidence="3">
    <location>
        <position position="156"/>
    </location>
    <ligand>
        <name>Mg(2+)</name>
        <dbReference type="ChEBI" id="CHEBI:18420"/>
    </ligand>
</feature>
<evidence type="ECO:0000313" key="5">
    <source>
        <dbReference type="EMBL" id="QOY91596.1"/>
    </source>
</evidence>
<accession>A0A7S7SPG6</accession>
<comment type="cofactor">
    <cofactor evidence="3">
        <name>Zn(2+)</name>
        <dbReference type="ChEBI" id="CHEBI:29105"/>
    </cofactor>
    <text evidence="3">Binds 2 Zn(2+) ions.</text>
</comment>
<dbReference type="EMBL" id="CP063849">
    <property type="protein sequence ID" value="QOY91596.1"/>
    <property type="molecule type" value="Genomic_DNA"/>
</dbReference>
<evidence type="ECO:0000256" key="3">
    <source>
        <dbReference type="PIRSR" id="PIRSR601952-2"/>
    </source>
</evidence>
<dbReference type="InterPro" id="IPR017850">
    <property type="entry name" value="Alkaline_phosphatase_core_sf"/>
</dbReference>
<dbReference type="Proteomes" id="UP000593892">
    <property type="component" value="Chromosome"/>
</dbReference>
<comment type="cofactor">
    <cofactor evidence="3">
        <name>Mg(2+)</name>
        <dbReference type="ChEBI" id="CHEBI:18420"/>
    </cofactor>
    <text evidence="3">Binds 1 Mg(2+) ion.</text>
</comment>
<feature type="binding site" evidence="3">
    <location>
        <position position="289"/>
    </location>
    <ligand>
        <name>Zn(2+)</name>
        <dbReference type="ChEBI" id="CHEBI:29105"/>
        <label>2</label>
    </ligand>
</feature>
<keyword evidence="3" id="KW-0862">Zinc</keyword>
<reference evidence="5 6" key="1">
    <citation type="submission" date="2020-10" db="EMBL/GenBank/DDBJ databases">
        <title>Complete genome sequence of Paludibaculum fermentans P105T, a facultatively anaerobic acidobacterium capable of dissimilatory Fe(III) reduction.</title>
        <authorList>
            <person name="Dedysh S.N."/>
            <person name="Beletsky A.V."/>
            <person name="Kulichevskaya I.S."/>
            <person name="Mardanov A.V."/>
            <person name="Ravin N.V."/>
        </authorList>
    </citation>
    <scope>NUCLEOTIDE SEQUENCE [LARGE SCALE GENOMIC DNA]</scope>
    <source>
        <strain evidence="5 6">P105</strain>
    </source>
</reference>
<dbReference type="GO" id="GO:0046872">
    <property type="term" value="F:metal ion binding"/>
    <property type="evidence" value="ECO:0007669"/>
    <property type="project" value="UniProtKB-KW"/>
</dbReference>
<feature type="binding site" evidence="3">
    <location>
        <position position="452"/>
    </location>
    <ligand>
        <name>Zn(2+)</name>
        <dbReference type="ChEBI" id="CHEBI:29105"/>
        <label>2</label>
    </ligand>
</feature>
<protein>
    <submittedName>
        <fullName evidence="5">Alkaline phosphatase</fullName>
    </submittedName>
</protein>
<dbReference type="Gene3D" id="3.40.720.10">
    <property type="entry name" value="Alkaline Phosphatase, subunit A"/>
    <property type="match status" value="1"/>
</dbReference>
<feature type="binding site" evidence="3">
    <location>
        <position position="327"/>
    </location>
    <ligand>
        <name>Zn(2+)</name>
        <dbReference type="ChEBI" id="CHEBI:29105"/>
        <label>2</label>
    </ligand>
</feature>
<dbReference type="KEGG" id="pfer:IRI77_17105"/>
<evidence type="ECO:0000256" key="2">
    <source>
        <dbReference type="PIRSR" id="PIRSR601952-1"/>
    </source>
</evidence>
<evidence type="ECO:0000256" key="1">
    <source>
        <dbReference type="ARBA" id="ARBA00022553"/>
    </source>
</evidence>
<feature type="active site" description="Phosphoserine intermediate" evidence="2">
    <location>
        <position position="103"/>
    </location>
</feature>
<dbReference type="Pfam" id="PF00245">
    <property type="entry name" value="Alk_phosphatase"/>
    <property type="match status" value="1"/>
</dbReference>
<dbReference type="SUPFAM" id="SSF53649">
    <property type="entry name" value="Alkaline phosphatase-like"/>
    <property type="match status" value="1"/>
</dbReference>